<dbReference type="FunFam" id="3.30.1370.10:FF:000009">
    <property type="entry name" value="RNA-binding protein PNO1"/>
    <property type="match status" value="1"/>
</dbReference>
<dbReference type="GO" id="GO:0005730">
    <property type="term" value="C:nucleolus"/>
    <property type="evidence" value="ECO:0007669"/>
    <property type="project" value="UniProtKB-SubCell"/>
</dbReference>
<evidence type="ECO:0000256" key="4">
    <source>
        <dbReference type="ARBA" id="ARBA00016042"/>
    </source>
</evidence>
<evidence type="ECO:0000256" key="8">
    <source>
        <dbReference type="ARBA" id="ARBA00071744"/>
    </source>
</evidence>
<comment type="subunit">
    <text evidence="3">Component of the small ribosomal subunit, ribosomal RNA processing complex (SSU RRP complex).</text>
</comment>
<evidence type="ECO:0000256" key="5">
    <source>
        <dbReference type="ARBA" id="ARBA00022884"/>
    </source>
</evidence>
<reference evidence="11" key="1">
    <citation type="submission" date="2023-03" db="EMBL/GenBank/DDBJ databases">
        <title>Mating type loci evolution in Malassezia.</title>
        <authorList>
            <person name="Coelho M.A."/>
        </authorList>
    </citation>
    <scope>NUCLEOTIDE SEQUENCE</scope>
    <source>
        <strain evidence="11">CBS 12830</strain>
    </source>
</reference>
<evidence type="ECO:0000256" key="3">
    <source>
        <dbReference type="ARBA" id="ARBA00011420"/>
    </source>
</evidence>
<dbReference type="GO" id="GO:0003723">
    <property type="term" value="F:RNA binding"/>
    <property type="evidence" value="ECO:0007669"/>
    <property type="project" value="UniProtKB-KW"/>
</dbReference>
<comment type="subcellular location">
    <subcellularLocation>
        <location evidence="1">Nucleus</location>
        <location evidence="1">Nucleolus</location>
    </subcellularLocation>
</comment>
<comment type="function">
    <text evidence="7">Required for small ribosomal subunit (SSU) synthesis. Has a role in the processing of early nucleolar and late cytoplasmic pre-RNA species.</text>
</comment>
<dbReference type="SMART" id="SM00322">
    <property type="entry name" value="KH"/>
    <property type="match status" value="1"/>
</dbReference>
<dbReference type="SUPFAM" id="SSF54791">
    <property type="entry name" value="Eukaryotic type KH-domain (KH-domain type I)"/>
    <property type="match status" value="1"/>
</dbReference>
<feature type="domain" description="K Homology" evidence="10">
    <location>
        <begin position="203"/>
        <end position="268"/>
    </location>
</feature>
<dbReference type="Gene3D" id="3.30.1370.10">
    <property type="entry name" value="K Homology domain, type 1"/>
    <property type="match status" value="1"/>
</dbReference>
<dbReference type="Pfam" id="PF22891">
    <property type="entry name" value="KH_PNO1_2nd"/>
    <property type="match status" value="1"/>
</dbReference>
<evidence type="ECO:0000256" key="6">
    <source>
        <dbReference type="ARBA" id="ARBA00023242"/>
    </source>
</evidence>
<evidence type="ECO:0000256" key="9">
    <source>
        <dbReference type="SAM" id="MobiDB-lite"/>
    </source>
</evidence>
<evidence type="ECO:0000259" key="10">
    <source>
        <dbReference type="SMART" id="SM00322"/>
    </source>
</evidence>
<evidence type="ECO:0000256" key="1">
    <source>
        <dbReference type="ARBA" id="ARBA00004604"/>
    </source>
</evidence>
<organism evidence="11 12">
    <name type="scientific">Malassezia equina</name>
    <dbReference type="NCBI Taxonomy" id="1381935"/>
    <lineage>
        <taxon>Eukaryota</taxon>
        <taxon>Fungi</taxon>
        <taxon>Dikarya</taxon>
        <taxon>Basidiomycota</taxon>
        <taxon>Ustilaginomycotina</taxon>
        <taxon>Malasseziomycetes</taxon>
        <taxon>Malasseziales</taxon>
        <taxon>Malasseziaceae</taxon>
        <taxon>Malassezia</taxon>
    </lineage>
</organism>
<dbReference type="CDD" id="cd22392">
    <property type="entry name" value="KH-I_PNO1_rpt2"/>
    <property type="match status" value="1"/>
</dbReference>
<dbReference type="InterPro" id="IPR004087">
    <property type="entry name" value="KH_dom"/>
</dbReference>
<feature type="region of interest" description="Disordered" evidence="9">
    <location>
        <begin position="1"/>
        <end position="60"/>
    </location>
</feature>
<gene>
    <name evidence="11" type="primary">PNO1</name>
    <name evidence="11" type="ORF">MEQU1_002143</name>
</gene>
<keyword evidence="12" id="KW-1185">Reference proteome</keyword>
<dbReference type="InterPro" id="IPR055212">
    <property type="entry name" value="KH-I_PNO1_first"/>
</dbReference>
<keyword evidence="5" id="KW-0694">RNA-binding</keyword>
<keyword evidence="6" id="KW-0539">Nucleus</keyword>
<dbReference type="InterPro" id="IPR055211">
    <property type="entry name" value="KH_PNO1_2nd"/>
</dbReference>
<sequence length="290" mass="31692">MTQATPAPRAGTAKSKRTSTSTAQETSASLPARKPFGEEDSDDEDMLEPLPDEAAANDDDDEALVIDQDLPDLTQAPGQGADVDDGRLRFQPISATALAAANAGVDPHVRSQLRKVPIPPHRMSPLKRDWPKIYTPLVEQAGLMVRMNVRTRCVEIKSSKHTEDLGVLQKASDFVKAYALGFDADDALALLRLDDLYVDSFEMKDVKTLHGDHLSRAIGRIAGKDGRTRFAIENASRTRIVLADTKIHILGAYQNIRVAKDAIVALIMGSPPGKVYSKLRTVSARMRQRS</sequence>
<feature type="compositionally biased region" description="Low complexity" evidence="9">
    <location>
        <begin position="18"/>
        <end position="29"/>
    </location>
</feature>
<dbReference type="CDD" id="cd22391">
    <property type="entry name" value="KH-I_PNO1_rpt1"/>
    <property type="match status" value="1"/>
</dbReference>
<evidence type="ECO:0000256" key="2">
    <source>
        <dbReference type="ARBA" id="ARBA00007515"/>
    </source>
</evidence>
<evidence type="ECO:0000313" key="12">
    <source>
        <dbReference type="Proteomes" id="UP001214415"/>
    </source>
</evidence>
<dbReference type="InterPro" id="IPR036612">
    <property type="entry name" value="KH_dom_type_1_sf"/>
</dbReference>
<dbReference type="EMBL" id="CP119903">
    <property type="protein sequence ID" value="WFD23452.1"/>
    <property type="molecule type" value="Genomic_DNA"/>
</dbReference>
<name>A0AAF0IZG7_9BASI</name>
<feature type="compositionally biased region" description="Acidic residues" evidence="9">
    <location>
        <begin position="38"/>
        <end position="60"/>
    </location>
</feature>
<evidence type="ECO:0000256" key="7">
    <source>
        <dbReference type="ARBA" id="ARBA00025554"/>
    </source>
</evidence>
<accession>A0AAF0IZG7</accession>
<comment type="similarity">
    <text evidence="2">Belongs to the PNO1 family.</text>
</comment>
<protein>
    <recommendedName>
        <fullName evidence="4">Pre-rRNA-processing protein PNO1</fullName>
    </recommendedName>
    <alternativeName>
        <fullName evidence="8">Pre-rRNA-processing protein pno1</fullName>
    </alternativeName>
</protein>
<evidence type="ECO:0000313" key="11">
    <source>
        <dbReference type="EMBL" id="WFD23452.1"/>
    </source>
</evidence>
<dbReference type="PANTHER" id="PTHR12826">
    <property type="entry name" value="RIBONUCLEASE Y"/>
    <property type="match status" value="1"/>
</dbReference>
<proteinExistence type="inferred from homology"/>
<dbReference type="PANTHER" id="PTHR12826:SF13">
    <property type="entry name" value="RNA-BINDING PROTEIN PNO1"/>
    <property type="match status" value="1"/>
</dbReference>
<dbReference type="AlphaFoldDB" id="A0AAF0IZG7"/>
<dbReference type="Proteomes" id="UP001214415">
    <property type="component" value="Chromosome 4"/>
</dbReference>